<keyword evidence="3" id="KW-1185">Reference proteome</keyword>
<feature type="chain" id="PRO_5046768033" evidence="1">
    <location>
        <begin position="24"/>
        <end position="329"/>
    </location>
</feature>
<name>A0ABM6MCL0_9SPHN</name>
<evidence type="ECO:0000313" key="3">
    <source>
        <dbReference type="Proteomes" id="UP000258016"/>
    </source>
</evidence>
<evidence type="ECO:0000256" key="1">
    <source>
        <dbReference type="SAM" id="SignalP"/>
    </source>
</evidence>
<gene>
    <name evidence="2" type="ORF">B5J99_18955</name>
</gene>
<organism evidence="2 3">
    <name type="scientific">Blastomonas fulva</name>
    <dbReference type="NCBI Taxonomy" id="1550728"/>
    <lineage>
        <taxon>Bacteria</taxon>
        <taxon>Pseudomonadati</taxon>
        <taxon>Pseudomonadota</taxon>
        <taxon>Alphaproteobacteria</taxon>
        <taxon>Sphingomonadales</taxon>
        <taxon>Sphingomonadaceae</taxon>
        <taxon>Blastomonas</taxon>
    </lineage>
</organism>
<dbReference type="GeneID" id="303487673"/>
<dbReference type="EMBL" id="CP020084">
    <property type="protein sequence ID" value="ASR53714.1"/>
    <property type="molecule type" value="Genomic_DNA"/>
</dbReference>
<accession>A0ABM6MCL0</accession>
<dbReference type="Proteomes" id="UP000258016">
    <property type="component" value="Plasmid unnamed"/>
</dbReference>
<keyword evidence="2" id="KW-0614">Plasmid</keyword>
<feature type="signal peptide" evidence="1">
    <location>
        <begin position="1"/>
        <end position="23"/>
    </location>
</feature>
<sequence>MIMKRALLLLALFAMTGQPPAAAQQVHTPKPGTAERTRILDALRPEPKSEIRFIVHYLKVIEGKTARYAYAVVEPSRQEYDGGEFLLKFAGSWRVIWSVTGGGTDDCRLAADYYQSAMRLLQAEGIDPDAVSPEMHVEYLSLASAAADDPDCTAIGDLGPELVELGEDDLPPAAQGRPRLIADPKYSAPMIEADLDGDSTPDKVSIVHILPGGAGRIMDANIAVANPWDTAPSVQAVPDADTQMALLIETSGAGGRYLLHSPYIELSASLRADTPVEVKRAGSALARAFRKDCPALRHDFLVMATEAGIDIALFWNVDHFEVCWPDEIP</sequence>
<evidence type="ECO:0000313" key="2">
    <source>
        <dbReference type="EMBL" id="ASR53714.1"/>
    </source>
</evidence>
<reference evidence="2 3" key="1">
    <citation type="submission" date="2017-03" db="EMBL/GenBank/DDBJ databases">
        <title>Complete genome sequence of Blastomonas fulva degrading microcsystin LR.</title>
        <authorList>
            <person name="Lee H.-g."/>
            <person name="Jin L."/>
            <person name="oh H.-M."/>
        </authorList>
    </citation>
    <scope>NUCLEOTIDE SEQUENCE [LARGE SCALE GENOMIC DNA]</scope>
    <source>
        <strain evidence="2 3">T2</strain>
        <plasmid evidence="2 3">unnamed</plasmid>
    </source>
</reference>
<protein>
    <submittedName>
        <fullName evidence="2">Uncharacterized protein</fullName>
    </submittedName>
</protein>
<keyword evidence="1" id="KW-0732">Signal</keyword>
<proteinExistence type="predicted"/>
<geneLocation type="plasmid" evidence="2 3">
    <name>unnamed</name>
</geneLocation>
<dbReference type="RefSeq" id="WP_117353686.1">
    <property type="nucleotide sequence ID" value="NZ_CP020084.1"/>
</dbReference>